<name>A0A6A7BMI0_9PLEO</name>
<dbReference type="EMBL" id="MU006290">
    <property type="protein sequence ID" value="KAF2855725.1"/>
    <property type="molecule type" value="Genomic_DNA"/>
</dbReference>
<feature type="region of interest" description="Disordered" evidence="1">
    <location>
        <begin position="1"/>
        <end position="24"/>
    </location>
</feature>
<evidence type="ECO:0000256" key="1">
    <source>
        <dbReference type="SAM" id="MobiDB-lite"/>
    </source>
</evidence>
<dbReference type="AlphaFoldDB" id="A0A6A7BMI0"/>
<evidence type="ECO:0000313" key="2">
    <source>
        <dbReference type="EMBL" id="KAF2855725.1"/>
    </source>
</evidence>
<proteinExistence type="predicted"/>
<sequence length="109" mass="12229">MTQHTSFPSPTKEEPATYPSCSAKPAEKRAGLNCAAEPPWRTFTYFQPTTKLPPSYEAFANQRAAIFGRLTSIREDDAPIPCVSNKRLEMRAVRWQQIDPAQLAIGNNF</sequence>
<protein>
    <submittedName>
        <fullName evidence="2">Uncharacterized protein</fullName>
    </submittedName>
</protein>
<evidence type="ECO:0000313" key="3">
    <source>
        <dbReference type="Proteomes" id="UP000799423"/>
    </source>
</evidence>
<gene>
    <name evidence="2" type="ORF">T440DRAFT_535847</name>
</gene>
<accession>A0A6A7BMI0</accession>
<reference evidence="2" key="1">
    <citation type="submission" date="2020-01" db="EMBL/GenBank/DDBJ databases">
        <authorList>
            <consortium name="DOE Joint Genome Institute"/>
            <person name="Haridas S."/>
            <person name="Albert R."/>
            <person name="Binder M."/>
            <person name="Bloem J."/>
            <person name="Labutti K."/>
            <person name="Salamov A."/>
            <person name="Andreopoulos B."/>
            <person name="Baker S.E."/>
            <person name="Barry K."/>
            <person name="Bills G."/>
            <person name="Bluhm B.H."/>
            <person name="Cannon C."/>
            <person name="Castanera R."/>
            <person name="Culley D.E."/>
            <person name="Daum C."/>
            <person name="Ezra D."/>
            <person name="Gonzalez J.B."/>
            <person name="Henrissat B."/>
            <person name="Kuo A."/>
            <person name="Liang C."/>
            <person name="Lipzen A."/>
            <person name="Lutzoni F."/>
            <person name="Magnuson J."/>
            <person name="Mondo S."/>
            <person name="Nolan M."/>
            <person name="Ohm R."/>
            <person name="Pangilinan J."/>
            <person name="Park H.-J."/>
            <person name="Ramirez L."/>
            <person name="Alfaro M."/>
            <person name="Sun H."/>
            <person name="Tritt A."/>
            <person name="Yoshinaga Y."/>
            <person name="Zwiers L.-H."/>
            <person name="Turgeon B.G."/>
            <person name="Goodwin S.B."/>
            <person name="Spatafora J.W."/>
            <person name="Crous P.W."/>
            <person name="Grigoriev I.V."/>
        </authorList>
    </citation>
    <scope>NUCLEOTIDE SEQUENCE</scope>
    <source>
        <strain evidence="2">IPT5</strain>
    </source>
</reference>
<keyword evidence="3" id="KW-1185">Reference proteome</keyword>
<organism evidence="2 3">
    <name type="scientific">Plenodomus tracheiphilus IPT5</name>
    <dbReference type="NCBI Taxonomy" id="1408161"/>
    <lineage>
        <taxon>Eukaryota</taxon>
        <taxon>Fungi</taxon>
        <taxon>Dikarya</taxon>
        <taxon>Ascomycota</taxon>
        <taxon>Pezizomycotina</taxon>
        <taxon>Dothideomycetes</taxon>
        <taxon>Pleosporomycetidae</taxon>
        <taxon>Pleosporales</taxon>
        <taxon>Pleosporineae</taxon>
        <taxon>Leptosphaeriaceae</taxon>
        <taxon>Plenodomus</taxon>
    </lineage>
</organism>
<dbReference type="Proteomes" id="UP000799423">
    <property type="component" value="Unassembled WGS sequence"/>
</dbReference>